<dbReference type="SMART" id="SM00862">
    <property type="entry name" value="Trans_reg_C"/>
    <property type="match status" value="1"/>
</dbReference>
<keyword evidence="3" id="KW-0805">Transcription regulation</keyword>
<dbReference type="Pfam" id="PF00072">
    <property type="entry name" value="Response_reg"/>
    <property type="match status" value="1"/>
</dbReference>
<dbReference type="InterPro" id="IPR001867">
    <property type="entry name" value="OmpR/PhoB-type_DNA-bd"/>
</dbReference>
<dbReference type="InterPro" id="IPR036388">
    <property type="entry name" value="WH-like_DNA-bd_sf"/>
</dbReference>
<evidence type="ECO:0000259" key="9">
    <source>
        <dbReference type="PROSITE" id="PS51755"/>
    </source>
</evidence>
<dbReference type="SMART" id="SM00448">
    <property type="entry name" value="REC"/>
    <property type="match status" value="1"/>
</dbReference>
<comment type="caution">
    <text evidence="10">The sequence shown here is derived from an EMBL/GenBank/DDBJ whole genome shotgun (WGS) entry which is preliminary data.</text>
</comment>
<dbReference type="OrthoDB" id="9802426at2"/>
<dbReference type="Pfam" id="PF00486">
    <property type="entry name" value="Trans_reg_C"/>
    <property type="match status" value="1"/>
</dbReference>
<dbReference type="FunFam" id="3.40.50.2300:FF:000002">
    <property type="entry name" value="DNA-binding response regulator PhoP"/>
    <property type="match status" value="1"/>
</dbReference>
<evidence type="ECO:0000256" key="3">
    <source>
        <dbReference type="ARBA" id="ARBA00023015"/>
    </source>
</evidence>
<keyword evidence="4 7" id="KW-0238">DNA-binding</keyword>
<organism evidence="10 11">
    <name type="scientific">Nitrincola tibetensis</name>
    <dbReference type="NCBI Taxonomy" id="2219697"/>
    <lineage>
        <taxon>Bacteria</taxon>
        <taxon>Pseudomonadati</taxon>
        <taxon>Pseudomonadota</taxon>
        <taxon>Gammaproteobacteria</taxon>
        <taxon>Oceanospirillales</taxon>
        <taxon>Oceanospirillaceae</taxon>
        <taxon>Nitrincola</taxon>
    </lineage>
</organism>
<keyword evidence="11" id="KW-1185">Reference proteome</keyword>
<name>A0A364NNV6_9GAMM</name>
<feature type="domain" description="OmpR/PhoB-type" evidence="9">
    <location>
        <begin position="124"/>
        <end position="222"/>
    </location>
</feature>
<dbReference type="GO" id="GO:0006355">
    <property type="term" value="P:regulation of DNA-templated transcription"/>
    <property type="evidence" value="ECO:0007669"/>
    <property type="project" value="InterPro"/>
</dbReference>
<dbReference type="EMBL" id="QKRX01000003">
    <property type="protein sequence ID" value="RAU18763.1"/>
    <property type="molecule type" value="Genomic_DNA"/>
</dbReference>
<evidence type="ECO:0000256" key="4">
    <source>
        <dbReference type="ARBA" id="ARBA00023125"/>
    </source>
</evidence>
<protein>
    <submittedName>
        <fullName evidence="10">DNA-binding response regulator</fullName>
    </submittedName>
</protein>
<dbReference type="InterPro" id="IPR039420">
    <property type="entry name" value="WalR-like"/>
</dbReference>
<dbReference type="GO" id="GO:0000156">
    <property type="term" value="F:phosphorelay response regulator activity"/>
    <property type="evidence" value="ECO:0007669"/>
    <property type="project" value="TreeGrafter"/>
</dbReference>
<evidence type="ECO:0000313" key="10">
    <source>
        <dbReference type="EMBL" id="RAU18763.1"/>
    </source>
</evidence>
<keyword evidence="5" id="KW-0804">Transcription</keyword>
<dbReference type="GO" id="GO:0032993">
    <property type="term" value="C:protein-DNA complex"/>
    <property type="evidence" value="ECO:0007669"/>
    <property type="project" value="TreeGrafter"/>
</dbReference>
<dbReference type="FunFam" id="1.10.10.10:FF:000005">
    <property type="entry name" value="Two-component system response regulator"/>
    <property type="match status" value="1"/>
</dbReference>
<dbReference type="Gene3D" id="3.40.50.2300">
    <property type="match status" value="1"/>
</dbReference>
<dbReference type="Gene3D" id="6.10.250.690">
    <property type="match status" value="1"/>
</dbReference>
<evidence type="ECO:0000256" key="6">
    <source>
        <dbReference type="PROSITE-ProRule" id="PRU00169"/>
    </source>
</evidence>
<dbReference type="PANTHER" id="PTHR48111:SF71">
    <property type="entry name" value="TRANSCRIPTIONAL REGULATORY PROTEIN PHOP"/>
    <property type="match status" value="1"/>
</dbReference>
<sequence length="228" mass="26091">MKLLIVEDDPDLRRQLVSILADKGYTVEECAEGKDAVFQGQEYDYDVAIVDLGLPGLSGMEVIRAWRQQQRDFPVLILTARGHWQDKVEGLEAGADDYLVKPFQPEELIARLNALVRRAAGHAKPQLTFGPITLDTVSRVVCLNDEEVRLTSYEYRTVEYLMLNAGKTISKTELTEHLYHQDFDRDSNVLEVFVRRLRQKLDPDQSLQPIMTVRGLGYRFNPDIKTQP</sequence>
<dbReference type="PROSITE" id="PS51755">
    <property type="entry name" value="OMPR_PHOB"/>
    <property type="match status" value="1"/>
</dbReference>
<dbReference type="CDD" id="cd00383">
    <property type="entry name" value="trans_reg_C"/>
    <property type="match status" value="1"/>
</dbReference>
<dbReference type="Proteomes" id="UP000250744">
    <property type="component" value="Unassembled WGS sequence"/>
</dbReference>
<dbReference type="InterPro" id="IPR011006">
    <property type="entry name" value="CheY-like_superfamily"/>
</dbReference>
<keyword evidence="2" id="KW-0902">Two-component regulatory system</keyword>
<feature type="DNA-binding region" description="OmpR/PhoB-type" evidence="7">
    <location>
        <begin position="124"/>
        <end position="222"/>
    </location>
</feature>
<feature type="modified residue" description="4-aspartylphosphate" evidence="6">
    <location>
        <position position="51"/>
    </location>
</feature>
<evidence type="ECO:0000256" key="1">
    <source>
        <dbReference type="ARBA" id="ARBA00022553"/>
    </source>
</evidence>
<gene>
    <name evidence="10" type="ORF">DN062_04560</name>
</gene>
<accession>A0A364NNV6</accession>
<dbReference type="PANTHER" id="PTHR48111">
    <property type="entry name" value="REGULATOR OF RPOS"/>
    <property type="match status" value="1"/>
</dbReference>
<dbReference type="GO" id="GO:0005829">
    <property type="term" value="C:cytosol"/>
    <property type="evidence" value="ECO:0007669"/>
    <property type="project" value="TreeGrafter"/>
</dbReference>
<keyword evidence="1 6" id="KW-0597">Phosphoprotein</keyword>
<reference evidence="10 11" key="1">
    <citation type="submission" date="2018-06" db="EMBL/GenBank/DDBJ databases">
        <title>Nitrincola tibetense sp. nov., isolated from Lake XuguoCo on Tibetan Plateau.</title>
        <authorList>
            <person name="Xing P."/>
        </authorList>
    </citation>
    <scope>NUCLEOTIDE SEQUENCE [LARGE SCALE GENOMIC DNA]</scope>
    <source>
        <strain evidence="11">xg18</strain>
    </source>
</reference>
<dbReference type="InterPro" id="IPR001789">
    <property type="entry name" value="Sig_transdc_resp-reg_receiver"/>
</dbReference>
<dbReference type="Gene3D" id="1.10.10.10">
    <property type="entry name" value="Winged helix-like DNA-binding domain superfamily/Winged helix DNA-binding domain"/>
    <property type="match status" value="1"/>
</dbReference>
<evidence type="ECO:0000313" key="11">
    <source>
        <dbReference type="Proteomes" id="UP000250744"/>
    </source>
</evidence>
<feature type="domain" description="Response regulatory" evidence="8">
    <location>
        <begin position="2"/>
        <end position="116"/>
    </location>
</feature>
<dbReference type="RefSeq" id="WP_112157992.1">
    <property type="nucleotide sequence ID" value="NZ_QKRX01000003.1"/>
</dbReference>
<dbReference type="PROSITE" id="PS50110">
    <property type="entry name" value="RESPONSE_REGULATORY"/>
    <property type="match status" value="1"/>
</dbReference>
<evidence type="ECO:0000256" key="7">
    <source>
        <dbReference type="PROSITE-ProRule" id="PRU01091"/>
    </source>
</evidence>
<evidence type="ECO:0000256" key="2">
    <source>
        <dbReference type="ARBA" id="ARBA00023012"/>
    </source>
</evidence>
<dbReference type="SUPFAM" id="SSF52172">
    <property type="entry name" value="CheY-like"/>
    <property type="match status" value="1"/>
</dbReference>
<dbReference type="CDD" id="cd19934">
    <property type="entry name" value="REC_OmpR_EcPhoP-like"/>
    <property type="match status" value="1"/>
</dbReference>
<evidence type="ECO:0000256" key="5">
    <source>
        <dbReference type="ARBA" id="ARBA00023163"/>
    </source>
</evidence>
<evidence type="ECO:0000259" key="8">
    <source>
        <dbReference type="PROSITE" id="PS50110"/>
    </source>
</evidence>
<dbReference type="AlphaFoldDB" id="A0A364NNV6"/>
<dbReference type="GO" id="GO:0000976">
    <property type="term" value="F:transcription cis-regulatory region binding"/>
    <property type="evidence" value="ECO:0007669"/>
    <property type="project" value="TreeGrafter"/>
</dbReference>
<proteinExistence type="predicted"/>